<evidence type="ECO:0000256" key="2">
    <source>
        <dbReference type="ARBA" id="ARBA00022840"/>
    </source>
</evidence>
<evidence type="ECO:0000313" key="5">
    <source>
        <dbReference type="EMBL" id="QDU86479.1"/>
    </source>
</evidence>
<evidence type="ECO:0000313" key="6">
    <source>
        <dbReference type="Proteomes" id="UP000319342"/>
    </source>
</evidence>
<reference evidence="5 6" key="1">
    <citation type="submission" date="2019-02" db="EMBL/GenBank/DDBJ databases">
        <title>Deep-cultivation of Planctomycetes and their phenomic and genomic characterization uncovers novel biology.</title>
        <authorList>
            <person name="Wiegand S."/>
            <person name="Jogler M."/>
            <person name="Boedeker C."/>
            <person name="Pinto D."/>
            <person name="Vollmers J."/>
            <person name="Rivas-Marin E."/>
            <person name="Kohn T."/>
            <person name="Peeters S.H."/>
            <person name="Heuer A."/>
            <person name="Rast P."/>
            <person name="Oberbeckmann S."/>
            <person name="Bunk B."/>
            <person name="Jeske O."/>
            <person name="Meyerdierks A."/>
            <person name="Storesund J.E."/>
            <person name="Kallscheuer N."/>
            <person name="Luecker S."/>
            <person name="Lage O.M."/>
            <person name="Pohl T."/>
            <person name="Merkel B.J."/>
            <person name="Hornburger P."/>
            <person name="Mueller R.-W."/>
            <person name="Bruemmer F."/>
            <person name="Labrenz M."/>
            <person name="Spormann A.M."/>
            <person name="Op den Camp H."/>
            <person name="Overmann J."/>
            <person name="Amann R."/>
            <person name="Jetten M.S.M."/>
            <person name="Mascher T."/>
            <person name="Medema M.H."/>
            <person name="Devos D.P."/>
            <person name="Kaster A.-K."/>
            <person name="Ovreas L."/>
            <person name="Rohde M."/>
            <person name="Galperin M.Y."/>
            <person name="Jogler C."/>
        </authorList>
    </citation>
    <scope>NUCLEOTIDE SEQUENCE [LARGE SCALE GENOMIC DNA]</scope>
    <source>
        <strain evidence="5 6">Pla163</strain>
    </source>
</reference>
<evidence type="ECO:0000256" key="1">
    <source>
        <dbReference type="ARBA" id="ARBA00022741"/>
    </source>
</evidence>
<dbReference type="Gene3D" id="3.40.50.300">
    <property type="entry name" value="P-loop containing nucleotide triphosphate hydrolases"/>
    <property type="match status" value="1"/>
</dbReference>
<sequence length="347" mass="35598">MRPASTHRPHGRAQRRAAGAAASLAPDLPASDAVEAVLAGDSDVAHELRRAVERGAPARAIVVRGPAGSGRRGVARALHARGEAGASASKARPYIEARCTGLAGSWGADHLLGTVARPGLFSAAAGGTLTLIGIEALDADLQSLLAEALASGQYLPLGARAPLPLELRMVAVTCDEDLDRVLASLDLAYRLNDHCIDVPPLATRGADLPAIAGSALARLGGASLSPESDAVLAGRPFIGGLDELVELLEAAARHAGPLPITPEHLERAGGLDAAPAPFPSGAPVGASLAAGPSNDLLPLGDRSWRSVERALIVHVLAESDGNRSRAARVLGFNRSTLYNKLRQHGIE</sequence>
<dbReference type="InterPro" id="IPR027417">
    <property type="entry name" value="P-loop_NTPase"/>
</dbReference>
<dbReference type="PROSITE" id="PS50045">
    <property type="entry name" value="SIGMA54_INTERACT_4"/>
    <property type="match status" value="1"/>
</dbReference>
<feature type="domain" description="Sigma-54 factor interaction" evidence="4">
    <location>
        <begin position="38"/>
        <end position="253"/>
    </location>
</feature>
<keyword evidence="2" id="KW-0067">ATP-binding</keyword>
<dbReference type="EMBL" id="CP036290">
    <property type="protein sequence ID" value="QDU86479.1"/>
    <property type="molecule type" value="Genomic_DNA"/>
</dbReference>
<dbReference type="GO" id="GO:0005524">
    <property type="term" value="F:ATP binding"/>
    <property type="evidence" value="ECO:0007669"/>
    <property type="project" value="UniProtKB-KW"/>
</dbReference>
<protein>
    <submittedName>
        <fullName evidence="5">Transcriptional regulatory protein ZraR</fullName>
    </submittedName>
</protein>
<dbReference type="GO" id="GO:0043565">
    <property type="term" value="F:sequence-specific DNA binding"/>
    <property type="evidence" value="ECO:0007669"/>
    <property type="project" value="InterPro"/>
</dbReference>
<dbReference type="InterPro" id="IPR009057">
    <property type="entry name" value="Homeodomain-like_sf"/>
</dbReference>
<dbReference type="Pfam" id="PF00158">
    <property type="entry name" value="Sigma54_activat"/>
    <property type="match status" value="1"/>
</dbReference>
<dbReference type="SUPFAM" id="SSF52540">
    <property type="entry name" value="P-loop containing nucleoside triphosphate hydrolases"/>
    <property type="match status" value="1"/>
</dbReference>
<keyword evidence="1" id="KW-0547">Nucleotide-binding</keyword>
<gene>
    <name evidence="5" type="primary">zraR_8</name>
    <name evidence="5" type="ORF">Pla163_36300</name>
</gene>
<feature type="region of interest" description="Disordered" evidence="3">
    <location>
        <begin position="1"/>
        <end position="24"/>
    </location>
</feature>
<dbReference type="GO" id="GO:0006355">
    <property type="term" value="P:regulation of DNA-templated transcription"/>
    <property type="evidence" value="ECO:0007669"/>
    <property type="project" value="InterPro"/>
</dbReference>
<dbReference type="Proteomes" id="UP000319342">
    <property type="component" value="Chromosome"/>
</dbReference>
<dbReference type="PANTHER" id="PTHR32071">
    <property type="entry name" value="TRANSCRIPTIONAL REGULATORY PROTEIN"/>
    <property type="match status" value="1"/>
</dbReference>
<name>A0A518D4T5_9BACT</name>
<dbReference type="SUPFAM" id="SSF46689">
    <property type="entry name" value="Homeodomain-like"/>
    <property type="match status" value="1"/>
</dbReference>
<dbReference type="RefSeq" id="WP_419186103.1">
    <property type="nucleotide sequence ID" value="NZ_CP036290.1"/>
</dbReference>
<organism evidence="5 6">
    <name type="scientific">Rohdeia mirabilis</name>
    <dbReference type="NCBI Taxonomy" id="2528008"/>
    <lineage>
        <taxon>Bacteria</taxon>
        <taxon>Pseudomonadati</taxon>
        <taxon>Planctomycetota</taxon>
        <taxon>Planctomycetia</taxon>
        <taxon>Planctomycetia incertae sedis</taxon>
        <taxon>Rohdeia</taxon>
    </lineage>
</organism>
<evidence type="ECO:0000256" key="3">
    <source>
        <dbReference type="SAM" id="MobiDB-lite"/>
    </source>
</evidence>
<dbReference type="Gene3D" id="1.10.10.60">
    <property type="entry name" value="Homeodomain-like"/>
    <property type="match status" value="1"/>
</dbReference>
<keyword evidence="6" id="KW-1185">Reference proteome</keyword>
<dbReference type="InterPro" id="IPR002197">
    <property type="entry name" value="HTH_Fis"/>
</dbReference>
<dbReference type="Pfam" id="PF02954">
    <property type="entry name" value="HTH_8"/>
    <property type="match status" value="1"/>
</dbReference>
<proteinExistence type="predicted"/>
<dbReference type="PRINTS" id="PR01590">
    <property type="entry name" value="HTHFIS"/>
</dbReference>
<dbReference type="AlphaFoldDB" id="A0A518D4T5"/>
<evidence type="ECO:0000259" key="4">
    <source>
        <dbReference type="PROSITE" id="PS50045"/>
    </source>
</evidence>
<accession>A0A518D4T5</accession>
<dbReference type="InterPro" id="IPR002078">
    <property type="entry name" value="Sigma_54_int"/>
</dbReference>
<feature type="compositionally biased region" description="Basic residues" evidence="3">
    <location>
        <begin position="1"/>
        <end position="15"/>
    </location>
</feature>